<dbReference type="PROSITE" id="PS50055">
    <property type="entry name" value="TYR_PHOSPHATASE_PTP"/>
    <property type="match status" value="2"/>
</dbReference>
<evidence type="ECO:0000313" key="5">
    <source>
        <dbReference type="Proteomes" id="UP000242188"/>
    </source>
</evidence>
<feature type="domain" description="Tyrosine-protein phosphatase" evidence="2">
    <location>
        <begin position="301"/>
        <end position="547"/>
    </location>
</feature>
<name>A0A210QEW6_MIZYE</name>
<feature type="domain" description="Tyrosine-protein phosphatase" evidence="2">
    <location>
        <begin position="574"/>
        <end position="831"/>
    </location>
</feature>
<dbReference type="SUPFAM" id="SSF52799">
    <property type="entry name" value="(Phosphotyrosine protein) phosphatases II"/>
    <property type="match status" value="2"/>
</dbReference>
<dbReference type="PANTHER" id="PTHR19134">
    <property type="entry name" value="RECEPTOR-TYPE TYROSINE-PROTEIN PHOSPHATASE"/>
    <property type="match status" value="1"/>
</dbReference>
<dbReference type="SMART" id="SM00404">
    <property type="entry name" value="PTPc_motif"/>
    <property type="match status" value="2"/>
</dbReference>
<dbReference type="InterPro" id="IPR050348">
    <property type="entry name" value="Protein-Tyr_Phosphatase"/>
</dbReference>
<keyword evidence="1" id="KW-1133">Transmembrane helix</keyword>
<feature type="transmembrane region" description="Helical" evidence="1">
    <location>
        <begin position="177"/>
        <end position="199"/>
    </location>
</feature>
<dbReference type="InterPro" id="IPR000242">
    <property type="entry name" value="PTP_cat"/>
</dbReference>
<reference evidence="4 5" key="1">
    <citation type="journal article" date="2017" name="Nat. Ecol. Evol.">
        <title>Scallop genome provides insights into evolution of bilaterian karyotype and development.</title>
        <authorList>
            <person name="Wang S."/>
            <person name="Zhang J."/>
            <person name="Jiao W."/>
            <person name="Li J."/>
            <person name="Xun X."/>
            <person name="Sun Y."/>
            <person name="Guo X."/>
            <person name="Huan P."/>
            <person name="Dong B."/>
            <person name="Zhang L."/>
            <person name="Hu X."/>
            <person name="Sun X."/>
            <person name="Wang J."/>
            <person name="Zhao C."/>
            <person name="Wang Y."/>
            <person name="Wang D."/>
            <person name="Huang X."/>
            <person name="Wang R."/>
            <person name="Lv J."/>
            <person name="Li Y."/>
            <person name="Zhang Z."/>
            <person name="Liu B."/>
            <person name="Lu W."/>
            <person name="Hui Y."/>
            <person name="Liang J."/>
            <person name="Zhou Z."/>
            <person name="Hou R."/>
            <person name="Li X."/>
            <person name="Liu Y."/>
            <person name="Li H."/>
            <person name="Ning X."/>
            <person name="Lin Y."/>
            <person name="Zhao L."/>
            <person name="Xing Q."/>
            <person name="Dou J."/>
            <person name="Li Y."/>
            <person name="Mao J."/>
            <person name="Guo H."/>
            <person name="Dou H."/>
            <person name="Li T."/>
            <person name="Mu C."/>
            <person name="Jiang W."/>
            <person name="Fu Q."/>
            <person name="Fu X."/>
            <person name="Miao Y."/>
            <person name="Liu J."/>
            <person name="Yu Q."/>
            <person name="Li R."/>
            <person name="Liao H."/>
            <person name="Li X."/>
            <person name="Kong Y."/>
            <person name="Jiang Z."/>
            <person name="Chourrout D."/>
            <person name="Li R."/>
            <person name="Bao Z."/>
        </authorList>
    </citation>
    <scope>NUCLEOTIDE SEQUENCE [LARGE SCALE GENOMIC DNA]</scope>
    <source>
        <strain evidence="4 5">PY_sf001</strain>
    </source>
</reference>
<dbReference type="PROSITE" id="PS50056">
    <property type="entry name" value="TYR_PHOSPHATASE_2"/>
    <property type="match status" value="2"/>
</dbReference>
<dbReference type="EMBL" id="NEDP02003955">
    <property type="protein sequence ID" value="OWF47293.1"/>
    <property type="molecule type" value="Genomic_DNA"/>
</dbReference>
<keyword evidence="4" id="KW-0675">Receptor</keyword>
<keyword evidence="5" id="KW-1185">Reference proteome</keyword>
<organism evidence="4 5">
    <name type="scientific">Mizuhopecten yessoensis</name>
    <name type="common">Japanese scallop</name>
    <name type="synonym">Patinopecten yessoensis</name>
    <dbReference type="NCBI Taxonomy" id="6573"/>
    <lineage>
        <taxon>Eukaryota</taxon>
        <taxon>Metazoa</taxon>
        <taxon>Spiralia</taxon>
        <taxon>Lophotrochozoa</taxon>
        <taxon>Mollusca</taxon>
        <taxon>Bivalvia</taxon>
        <taxon>Autobranchia</taxon>
        <taxon>Pteriomorphia</taxon>
        <taxon>Pectinida</taxon>
        <taxon>Pectinoidea</taxon>
        <taxon>Pectinidae</taxon>
        <taxon>Mizuhopecten</taxon>
    </lineage>
</organism>
<dbReference type="InterPro" id="IPR003595">
    <property type="entry name" value="Tyr_Pase_cat"/>
</dbReference>
<dbReference type="Gene3D" id="2.170.300.10">
    <property type="entry name" value="Tie2 ligand-binding domain superfamily"/>
    <property type="match status" value="1"/>
</dbReference>
<dbReference type="Proteomes" id="UP000242188">
    <property type="component" value="Unassembled WGS sequence"/>
</dbReference>
<dbReference type="STRING" id="6573.A0A210QEW6"/>
<evidence type="ECO:0000313" key="4">
    <source>
        <dbReference type="EMBL" id="OWF47293.1"/>
    </source>
</evidence>
<proteinExistence type="predicted"/>
<dbReference type="InterPro" id="IPR029021">
    <property type="entry name" value="Prot-tyrosine_phosphatase-like"/>
</dbReference>
<keyword evidence="1" id="KW-0812">Transmembrane</keyword>
<accession>A0A210QEW6</accession>
<gene>
    <name evidence="4" type="ORF">KP79_PYT08381</name>
</gene>
<feature type="domain" description="Tyrosine specific protein phosphatases" evidence="3">
    <location>
        <begin position="747"/>
        <end position="822"/>
    </location>
</feature>
<dbReference type="InterPro" id="IPR000387">
    <property type="entry name" value="Tyr_Pase_dom"/>
</dbReference>
<dbReference type="PROSITE" id="PS00383">
    <property type="entry name" value="TYR_PHOSPHATASE_1"/>
    <property type="match status" value="1"/>
</dbReference>
<dbReference type="PANTHER" id="PTHR19134:SF561">
    <property type="entry name" value="PROTEIN TYROSINE PHOSPHATASE 36E, ISOFORM A"/>
    <property type="match status" value="1"/>
</dbReference>
<dbReference type="Gene3D" id="3.90.190.10">
    <property type="entry name" value="Protein tyrosine phosphatase superfamily"/>
    <property type="match status" value="2"/>
</dbReference>
<protein>
    <submittedName>
        <fullName evidence="4">Receptor-type tyrosine-protein phosphatase T</fullName>
    </submittedName>
</protein>
<keyword evidence="1" id="KW-0472">Membrane</keyword>
<evidence type="ECO:0000256" key="1">
    <source>
        <dbReference type="SAM" id="Phobius"/>
    </source>
</evidence>
<dbReference type="Pfam" id="PF00102">
    <property type="entry name" value="Y_phosphatase"/>
    <property type="match status" value="2"/>
</dbReference>
<dbReference type="OrthoDB" id="6144519at2759"/>
<dbReference type="AlphaFoldDB" id="A0A210QEW6"/>
<evidence type="ECO:0000259" key="2">
    <source>
        <dbReference type="PROSITE" id="PS50055"/>
    </source>
</evidence>
<dbReference type="SMART" id="SM00194">
    <property type="entry name" value="PTPc"/>
    <property type="match status" value="2"/>
</dbReference>
<sequence length="841" mass="94569">MARVTQQTVSVQATRVIEAGTDLHVVLVKCDPGSYGYNCDQSCNCQTESCNRTTGQCPPGGCKDGWRTDTCSQKCDQGSYGTNCSGMCGSCMSNDTCHHINGHCSRGCTAGFKGELCDKECEDYLYGINCQHSCQGCQEGKCQKVHGACLRGCISGMTGDLCNLKPVPVAQNMSTTIGAAAGGVLVIAAIVLIAVFIIHHRRRKSSVERSVEFHKTDTSEVCDIVSPNVQDLKEDKNTTKMSGDLITTNDKSIYSFINEEEGPKGENIYKNVDDGISVGSIASHLSTYLEETDDNMSEDMDHSENVYSNYVATIDTKINISELTEVIAFKKESGAFKEEYAIHYNLIRHAFSFFQSVTEEQQYIATQGPKEGTVWDFWRMIWEQNSGKIVMVTNLKEGTKSKCHPYWPPVGKTMTNGHLSVTVMEEKRLLAFISRTLGIMNQETEEKRTVFQFHFITWPDHGVPNSFQLVQFQRSVDQQQTSLLGPLVVHCSAGIGRTGTYIALDALLKHSQSSQTIDVYQYTLTMRKDRLNMIQTVEQYIALHDALDVSLTFPDTSIPKGRFGVDQDNRHHRIQDECEALNKTKQAFVEKDYSIALSNANIPKNRSRDCIPVNRFRVRLKSPMEGRNDYINAVVLPSCSKSYGFLATQLPLEDTCVDFWRMVYDYNSQIVVLLDRPESDVQLLPEDDQSDLEIEVFKISMSGTIKDLGDTQEVDICLHKQQDKEKRQLKVLLTSVRDRDTNKIATRRLVNAVSSTIRLKAARKNTAITVVCRDGKTNCVPFCLLKTVIERMDLDNIVDVFDATREIQTRRPDTFKTMEDIRVIYQSLEEYIDSTSVYLNE</sequence>
<comment type="caution">
    <text evidence="4">The sequence shown here is derived from an EMBL/GenBank/DDBJ whole genome shotgun (WGS) entry which is preliminary data.</text>
</comment>
<dbReference type="GO" id="GO:0004725">
    <property type="term" value="F:protein tyrosine phosphatase activity"/>
    <property type="evidence" value="ECO:0007669"/>
    <property type="project" value="InterPro"/>
</dbReference>
<dbReference type="InterPro" id="IPR016130">
    <property type="entry name" value="Tyr_Pase_AS"/>
</dbReference>
<dbReference type="CDD" id="cd00047">
    <property type="entry name" value="PTPc"/>
    <property type="match status" value="1"/>
</dbReference>
<evidence type="ECO:0000259" key="3">
    <source>
        <dbReference type="PROSITE" id="PS50056"/>
    </source>
</evidence>
<dbReference type="PRINTS" id="PR00700">
    <property type="entry name" value="PRTYPHPHTASE"/>
</dbReference>
<feature type="domain" description="Tyrosine specific protein phosphatases" evidence="3">
    <location>
        <begin position="467"/>
        <end position="541"/>
    </location>
</feature>